<organism evidence="1 2">
    <name type="scientific">Mycolicibacterium doricum</name>
    <dbReference type="NCBI Taxonomy" id="126673"/>
    <lineage>
        <taxon>Bacteria</taxon>
        <taxon>Bacillati</taxon>
        <taxon>Actinomycetota</taxon>
        <taxon>Actinomycetes</taxon>
        <taxon>Mycobacteriales</taxon>
        <taxon>Mycobacteriaceae</taxon>
        <taxon>Mycolicibacterium</taxon>
    </lineage>
</organism>
<dbReference type="AlphaFoldDB" id="A0A7I7VLU6"/>
<dbReference type="RefSeq" id="WP_235849865.1">
    <property type="nucleotide sequence ID" value="NZ_AP022605.1"/>
</dbReference>
<gene>
    <name evidence="1" type="ORF">MDOR_04450</name>
</gene>
<proteinExistence type="predicted"/>
<evidence type="ECO:0000313" key="1">
    <source>
        <dbReference type="EMBL" id="BBZ06276.1"/>
    </source>
</evidence>
<dbReference type="EMBL" id="AP022605">
    <property type="protein sequence ID" value="BBZ06276.1"/>
    <property type="molecule type" value="Genomic_DNA"/>
</dbReference>
<protein>
    <submittedName>
        <fullName evidence="1">Uncharacterized protein</fullName>
    </submittedName>
</protein>
<accession>A0A7I7VLU6</accession>
<sequence>MLVDPGILRAFAGQVDIVAADVGATEVGGRTFSAGDVLPGSTMQAAVREHFSQMATTLSQNVTKTATPVRGASDPFEVATTPWPASSAATRVSAHSLACGRFRR</sequence>
<name>A0A7I7VLU6_9MYCO</name>
<reference evidence="1 2" key="1">
    <citation type="journal article" date="2019" name="Emerg. Microbes Infect.">
        <title>Comprehensive subspecies identification of 175 nontuberculous mycobacteria species based on 7547 genomic profiles.</title>
        <authorList>
            <person name="Matsumoto Y."/>
            <person name="Kinjo T."/>
            <person name="Motooka D."/>
            <person name="Nabeya D."/>
            <person name="Jung N."/>
            <person name="Uechi K."/>
            <person name="Horii T."/>
            <person name="Iida T."/>
            <person name="Fujita J."/>
            <person name="Nakamura S."/>
        </authorList>
    </citation>
    <scope>NUCLEOTIDE SEQUENCE [LARGE SCALE GENOMIC DNA]</scope>
    <source>
        <strain evidence="1 2">JCM 12405</strain>
    </source>
</reference>
<dbReference type="Proteomes" id="UP000467201">
    <property type="component" value="Chromosome"/>
</dbReference>
<dbReference type="KEGG" id="mdr:MDOR_04450"/>
<evidence type="ECO:0000313" key="2">
    <source>
        <dbReference type="Proteomes" id="UP000467201"/>
    </source>
</evidence>